<feature type="compositionally biased region" description="Low complexity" evidence="1">
    <location>
        <begin position="53"/>
        <end position="64"/>
    </location>
</feature>
<sequence>MTAGRRTAVTAVAVTVLVALTSCKGAGDNPAGRARPPTGAVTHSARPPAGADSASPRPEPSASRTIDDDGVVGAAPSMPAPPAALSSAQAFARAWARPDLPAGAWLAGVRPYTHPSYFQLLDTVNPANVPARRITGPLVVVSSNTDVVVVEVPTDAGTLRLTCVTVSGQWLVNGVGFTRTPR</sequence>
<name>A0A8J3TA80_9ACTN</name>
<dbReference type="RefSeq" id="WP_168114562.1">
    <property type="nucleotide sequence ID" value="NZ_BOON01000018.1"/>
</dbReference>
<evidence type="ECO:0000313" key="3">
    <source>
        <dbReference type="EMBL" id="GII22569.1"/>
    </source>
</evidence>
<evidence type="ECO:0000313" key="4">
    <source>
        <dbReference type="Proteomes" id="UP000599074"/>
    </source>
</evidence>
<dbReference type="Proteomes" id="UP000599074">
    <property type="component" value="Unassembled WGS sequence"/>
</dbReference>
<feature type="region of interest" description="Disordered" evidence="1">
    <location>
        <begin position="25"/>
        <end position="79"/>
    </location>
</feature>
<evidence type="ECO:0000256" key="2">
    <source>
        <dbReference type="SAM" id="SignalP"/>
    </source>
</evidence>
<dbReference type="AlphaFoldDB" id="A0A8J3TA80"/>
<evidence type="ECO:0008006" key="5">
    <source>
        <dbReference type="Google" id="ProtNLM"/>
    </source>
</evidence>
<keyword evidence="4" id="KW-1185">Reference proteome</keyword>
<gene>
    <name evidence="3" type="ORF">Pme01_21660</name>
</gene>
<evidence type="ECO:0000256" key="1">
    <source>
        <dbReference type="SAM" id="MobiDB-lite"/>
    </source>
</evidence>
<comment type="caution">
    <text evidence="3">The sequence shown here is derived from an EMBL/GenBank/DDBJ whole genome shotgun (WGS) entry which is preliminary data.</text>
</comment>
<feature type="signal peptide" evidence="2">
    <location>
        <begin position="1"/>
        <end position="26"/>
    </location>
</feature>
<protein>
    <recommendedName>
        <fullName evidence="5">Lipoprotein</fullName>
    </recommendedName>
</protein>
<organism evidence="3 4">
    <name type="scientific">Planosporangium mesophilum</name>
    <dbReference type="NCBI Taxonomy" id="689768"/>
    <lineage>
        <taxon>Bacteria</taxon>
        <taxon>Bacillati</taxon>
        <taxon>Actinomycetota</taxon>
        <taxon>Actinomycetes</taxon>
        <taxon>Micromonosporales</taxon>
        <taxon>Micromonosporaceae</taxon>
        <taxon>Planosporangium</taxon>
    </lineage>
</organism>
<feature type="chain" id="PRO_5038383298" description="Lipoprotein" evidence="2">
    <location>
        <begin position="27"/>
        <end position="182"/>
    </location>
</feature>
<reference evidence="3" key="1">
    <citation type="submission" date="2021-01" db="EMBL/GenBank/DDBJ databases">
        <title>Whole genome shotgun sequence of Planosporangium mesophilum NBRC 109066.</title>
        <authorList>
            <person name="Komaki H."/>
            <person name="Tamura T."/>
        </authorList>
    </citation>
    <scope>NUCLEOTIDE SEQUENCE</scope>
    <source>
        <strain evidence="3">NBRC 109066</strain>
    </source>
</reference>
<keyword evidence="2" id="KW-0732">Signal</keyword>
<dbReference type="EMBL" id="BOON01000018">
    <property type="protein sequence ID" value="GII22569.1"/>
    <property type="molecule type" value="Genomic_DNA"/>
</dbReference>
<accession>A0A8J3TA80</accession>
<proteinExistence type="predicted"/>
<dbReference type="PROSITE" id="PS51257">
    <property type="entry name" value="PROKAR_LIPOPROTEIN"/>
    <property type="match status" value="1"/>
</dbReference>